<accession>A0A0G0AS42</accession>
<dbReference type="GO" id="GO:0016491">
    <property type="term" value="F:oxidoreductase activity"/>
    <property type="evidence" value="ECO:0007669"/>
    <property type="project" value="InterPro"/>
</dbReference>
<name>A0A0G0AS42_9BACT</name>
<evidence type="ECO:0000313" key="2">
    <source>
        <dbReference type="Proteomes" id="UP000034176"/>
    </source>
</evidence>
<gene>
    <name evidence="1" type="ORF">UR52_C0002G0096</name>
</gene>
<comment type="caution">
    <text evidence="1">The sequence shown here is derived from an EMBL/GenBank/DDBJ whole genome shotgun (WGS) entry which is preliminary data.</text>
</comment>
<sequence length="294" mass="34302">MIAAQKLGLVYELVTDFKDLSKTVARIIFTDRNRKSNHGLISLFSQIGKRVTNRQLYDGTLIEEKYISALKKIITENSSNFLLNAVSRQKDKIALVDALGKADVIRMTNFQAYKQMIGELRWNTEEVKRTRDGLDIKTLEMPYNLDKLFALVHKYHGIMKLLPKRVFIEITKPTIEGSSHVLCLSTNKKYNSQILFETGRIIEKIWLTATSWNISFQPWTISTFFIFRITFYKGIGFTDHEIEEIKKIKKEINFIFNLSDKDLPLFIFRLARAKKPSVRSLRLDWKDFTDFVSN</sequence>
<protein>
    <submittedName>
        <fullName evidence="1">UBA/THIF-type NAD/FAD binding fold protein</fullName>
    </submittedName>
</protein>
<dbReference type="EMBL" id="LBPN01000002">
    <property type="protein sequence ID" value="KKP59868.1"/>
    <property type="molecule type" value="Genomic_DNA"/>
</dbReference>
<dbReference type="STRING" id="1618434.UR52_C0002G0096"/>
<dbReference type="InterPro" id="IPR000415">
    <property type="entry name" value="Nitroreductase-like"/>
</dbReference>
<evidence type="ECO:0000313" key="1">
    <source>
        <dbReference type="EMBL" id="KKP59868.1"/>
    </source>
</evidence>
<dbReference type="Gene3D" id="3.40.109.10">
    <property type="entry name" value="NADH Oxidase"/>
    <property type="match status" value="1"/>
</dbReference>
<organism evidence="1 2">
    <name type="scientific">Candidatus Gottesmanbacteria bacterium GW2011_GWA1_34_13</name>
    <dbReference type="NCBI Taxonomy" id="1618434"/>
    <lineage>
        <taxon>Bacteria</taxon>
        <taxon>Candidatus Gottesmaniibacteriota</taxon>
    </lineage>
</organism>
<reference evidence="1 2" key="1">
    <citation type="journal article" date="2015" name="Nature">
        <title>rRNA introns, odd ribosomes, and small enigmatic genomes across a large radiation of phyla.</title>
        <authorList>
            <person name="Brown C.T."/>
            <person name="Hug L.A."/>
            <person name="Thomas B.C."/>
            <person name="Sharon I."/>
            <person name="Castelle C.J."/>
            <person name="Singh A."/>
            <person name="Wilkins M.J."/>
            <person name="Williams K.H."/>
            <person name="Banfield J.F."/>
        </authorList>
    </citation>
    <scope>NUCLEOTIDE SEQUENCE [LARGE SCALE GENOMIC DNA]</scope>
</reference>
<proteinExistence type="predicted"/>
<dbReference type="Proteomes" id="UP000034176">
    <property type="component" value="Unassembled WGS sequence"/>
</dbReference>
<dbReference type="AlphaFoldDB" id="A0A0G0AS42"/>